<dbReference type="EMBL" id="QGKU01000004">
    <property type="protein sequence ID" value="PWR04422.1"/>
    <property type="molecule type" value="Genomic_DNA"/>
</dbReference>
<proteinExistence type="predicted"/>
<dbReference type="OrthoDB" id="9809136at2"/>
<accession>A0A2V2LHK9</accession>
<keyword evidence="2" id="KW-1185">Reference proteome</keyword>
<dbReference type="RefSeq" id="WP_109810017.1">
    <property type="nucleotide sequence ID" value="NZ_QGKU01000004.1"/>
</dbReference>
<sequence>MRLAAGLWVQAYLRRLQLADIPAYVTAKGDATAGSVIVKIARLDGTAQAKARSFDMATGARIWMLLADGTEADVDASLARQRGFDPDLWIVEIESRDGRDLLDEPGLAE</sequence>
<dbReference type="Gene3D" id="3.40.1530.20">
    <property type="entry name" value="Protein of unknown function (DUF1491)"/>
    <property type="match status" value="1"/>
</dbReference>
<protein>
    <submittedName>
        <fullName evidence="1">DUF1491 domain-containing protein</fullName>
    </submittedName>
</protein>
<comment type="caution">
    <text evidence="1">The sequence shown here is derived from an EMBL/GenBank/DDBJ whole genome shotgun (WGS) entry which is preliminary data.</text>
</comment>
<gene>
    <name evidence="1" type="ORF">DKT77_01725</name>
</gene>
<dbReference type="AlphaFoldDB" id="A0A2V2LHK9"/>
<dbReference type="Proteomes" id="UP000245680">
    <property type="component" value="Unassembled WGS sequence"/>
</dbReference>
<organism evidence="1 2">
    <name type="scientific">Meridianimarinicoccus roseus</name>
    <dbReference type="NCBI Taxonomy" id="2072018"/>
    <lineage>
        <taxon>Bacteria</taxon>
        <taxon>Pseudomonadati</taxon>
        <taxon>Pseudomonadota</taxon>
        <taxon>Alphaproteobacteria</taxon>
        <taxon>Rhodobacterales</taxon>
        <taxon>Paracoccaceae</taxon>
        <taxon>Meridianimarinicoccus</taxon>
    </lineage>
</organism>
<dbReference type="InterPro" id="IPR009964">
    <property type="entry name" value="DUF1491"/>
</dbReference>
<reference evidence="1 2" key="1">
    <citation type="submission" date="2018-05" db="EMBL/GenBank/DDBJ databases">
        <title>Rhodobacteraceae gen. nov., sp. nov. isolated from sea water.</title>
        <authorList>
            <person name="Ren Y."/>
        </authorList>
    </citation>
    <scope>NUCLEOTIDE SEQUENCE [LARGE SCALE GENOMIC DNA]</scope>
    <source>
        <strain evidence="1 2">TG-679</strain>
    </source>
</reference>
<name>A0A2V2LHK9_9RHOB</name>
<evidence type="ECO:0000313" key="1">
    <source>
        <dbReference type="EMBL" id="PWR04422.1"/>
    </source>
</evidence>
<evidence type="ECO:0000313" key="2">
    <source>
        <dbReference type="Proteomes" id="UP000245680"/>
    </source>
</evidence>
<dbReference type="Pfam" id="PF07372">
    <property type="entry name" value="DUF1491"/>
    <property type="match status" value="1"/>
</dbReference>